<dbReference type="InterPro" id="IPR003477">
    <property type="entry name" value="PemK-like"/>
</dbReference>
<dbReference type="Gene3D" id="2.30.30.110">
    <property type="match status" value="1"/>
</dbReference>
<reference evidence="2" key="1">
    <citation type="journal article" date="2019" name="Int. J. Syst. Evol. Microbiol.">
        <title>The Global Catalogue of Microorganisms (GCM) 10K type strain sequencing project: providing services to taxonomists for standard genome sequencing and annotation.</title>
        <authorList>
            <consortium name="The Broad Institute Genomics Platform"/>
            <consortium name="The Broad Institute Genome Sequencing Center for Infectious Disease"/>
            <person name="Wu L."/>
            <person name="Ma J."/>
        </authorList>
    </citation>
    <scope>NUCLEOTIDE SEQUENCE [LARGE SCALE GENOMIC DNA]</scope>
    <source>
        <strain evidence="2">KCTC 42281</strain>
    </source>
</reference>
<name>A0ABV7X1S3_9HYPH</name>
<proteinExistence type="predicted"/>
<dbReference type="EMBL" id="JBHRYD010000010">
    <property type="protein sequence ID" value="MFC3705537.1"/>
    <property type="molecule type" value="Genomic_DNA"/>
</dbReference>
<accession>A0ABV7X1S3</accession>
<dbReference type="Proteomes" id="UP001595613">
    <property type="component" value="Unassembled WGS sequence"/>
</dbReference>
<sequence>MPIFKRGAIVRVPFPYTDRPVRQRRPAVVVSSSAFHAQSHLLWVLMITSAENRPWPAHILLVENHRSMGLPAPSLIRTAKIAAIESSYAEVIGHLPDALGTLLDDRLRHHLGPIAPADN</sequence>
<comment type="caution">
    <text evidence="1">The sequence shown here is derived from an EMBL/GenBank/DDBJ whole genome shotgun (WGS) entry which is preliminary data.</text>
</comment>
<gene>
    <name evidence="1" type="ORF">ACFOOL_12290</name>
</gene>
<dbReference type="InterPro" id="IPR011067">
    <property type="entry name" value="Plasmid_toxin/cell-grow_inhib"/>
</dbReference>
<keyword evidence="2" id="KW-1185">Reference proteome</keyword>
<organism evidence="1 2">
    <name type="scientific">Devosia honganensis</name>
    <dbReference type="NCBI Taxonomy" id="1610527"/>
    <lineage>
        <taxon>Bacteria</taxon>
        <taxon>Pseudomonadati</taxon>
        <taxon>Pseudomonadota</taxon>
        <taxon>Alphaproteobacteria</taxon>
        <taxon>Hyphomicrobiales</taxon>
        <taxon>Devosiaceae</taxon>
        <taxon>Devosia</taxon>
    </lineage>
</organism>
<dbReference type="Pfam" id="PF02452">
    <property type="entry name" value="PemK_toxin"/>
    <property type="match status" value="1"/>
</dbReference>
<evidence type="ECO:0000313" key="1">
    <source>
        <dbReference type="EMBL" id="MFC3705537.1"/>
    </source>
</evidence>
<protein>
    <submittedName>
        <fullName evidence="1">Type II toxin-antitoxin system PemK/MazF family toxin</fullName>
    </submittedName>
</protein>
<evidence type="ECO:0000313" key="2">
    <source>
        <dbReference type="Proteomes" id="UP001595613"/>
    </source>
</evidence>
<dbReference type="RefSeq" id="WP_380097493.1">
    <property type="nucleotide sequence ID" value="NZ_JBHRYD010000010.1"/>
</dbReference>
<dbReference type="SUPFAM" id="SSF50118">
    <property type="entry name" value="Cell growth inhibitor/plasmid maintenance toxic component"/>
    <property type="match status" value="1"/>
</dbReference>